<evidence type="ECO:0000256" key="7">
    <source>
        <dbReference type="ARBA" id="ARBA00022741"/>
    </source>
</evidence>
<comment type="cofactor">
    <cofactor evidence="2">
        <name>Mg(2+)</name>
        <dbReference type="ChEBI" id="CHEBI:18420"/>
    </cofactor>
</comment>
<dbReference type="GO" id="GO:0046872">
    <property type="term" value="F:metal ion binding"/>
    <property type="evidence" value="ECO:0007669"/>
    <property type="project" value="UniProtKB-KW"/>
</dbReference>
<evidence type="ECO:0000256" key="14">
    <source>
        <dbReference type="HAMAP-Rule" id="MF_00138"/>
    </source>
</evidence>
<dbReference type="UniPathway" id="UPA00074">
    <property type="reaction ID" value="UER00125"/>
</dbReference>
<evidence type="ECO:0000259" key="16">
    <source>
        <dbReference type="PROSITE" id="PS50975"/>
    </source>
</evidence>
<keyword evidence="5 14" id="KW-0436">Ligase</keyword>
<proteinExistence type="inferred from homology"/>
<dbReference type="SMART" id="SM01210">
    <property type="entry name" value="GARS_C"/>
    <property type="match status" value="1"/>
</dbReference>
<evidence type="ECO:0000313" key="18">
    <source>
        <dbReference type="Proteomes" id="UP000053464"/>
    </source>
</evidence>
<dbReference type="PROSITE" id="PS00184">
    <property type="entry name" value="GARS"/>
    <property type="match status" value="1"/>
</dbReference>
<dbReference type="InterPro" id="IPR020560">
    <property type="entry name" value="PRibGlycinamide_synth_C-dom"/>
</dbReference>
<keyword evidence="10" id="KW-0464">Manganese</keyword>
<dbReference type="FunFam" id="3.40.50.20:FF:000006">
    <property type="entry name" value="Phosphoribosylamine--glycine ligase, chloroplastic"/>
    <property type="match status" value="1"/>
</dbReference>
<dbReference type="EMBL" id="LBHB01000002">
    <property type="protein sequence ID" value="KLE34275.1"/>
    <property type="molecule type" value="Genomic_DNA"/>
</dbReference>
<dbReference type="Pfam" id="PF02843">
    <property type="entry name" value="GARS_C"/>
    <property type="match status" value="1"/>
</dbReference>
<dbReference type="HAMAP" id="MF_00138">
    <property type="entry name" value="GARS"/>
    <property type="match status" value="1"/>
</dbReference>
<evidence type="ECO:0000256" key="10">
    <source>
        <dbReference type="ARBA" id="ARBA00023211"/>
    </source>
</evidence>
<keyword evidence="8 14" id="KW-0658">Purine biosynthesis</keyword>
<keyword evidence="9 15" id="KW-0067">ATP-binding</keyword>
<reference evidence="17 18" key="1">
    <citation type="submission" date="2015-04" db="EMBL/GenBank/DDBJ databases">
        <title>The draft genome sequence of Erythrobacter luteus KA37.</title>
        <authorList>
            <person name="Zhuang L."/>
            <person name="Liu Y."/>
            <person name="Shao Z."/>
        </authorList>
    </citation>
    <scope>NUCLEOTIDE SEQUENCE [LARGE SCALE GENOMIC DNA]</scope>
    <source>
        <strain evidence="17 18">KA37</strain>
    </source>
</reference>
<dbReference type="PANTHER" id="PTHR43472">
    <property type="entry name" value="PHOSPHORIBOSYLAMINE--GLYCINE LIGASE"/>
    <property type="match status" value="1"/>
</dbReference>
<evidence type="ECO:0000313" key="17">
    <source>
        <dbReference type="EMBL" id="KLE34275.1"/>
    </source>
</evidence>
<dbReference type="SUPFAM" id="SSF51246">
    <property type="entry name" value="Rudiment single hybrid motif"/>
    <property type="match status" value="1"/>
</dbReference>
<organism evidence="17 18">
    <name type="scientific">Aurantiacibacter luteus</name>
    <dbReference type="NCBI Taxonomy" id="1581420"/>
    <lineage>
        <taxon>Bacteria</taxon>
        <taxon>Pseudomonadati</taxon>
        <taxon>Pseudomonadota</taxon>
        <taxon>Alphaproteobacteria</taxon>
        <taxon>Sphingomonadales</taxon>
        <taxon>Erythrobacteraceae</taxon>
        <taxon>Aurantiacibacter</taxon>
    </lineage>
</organism>
<comment type="cofactor">
    <cofactor evidence="1">
        <name>Mn(2+)</name>
        <dbReference type="ChEBI" id="CHEBI:29035"/>
    </cofactor>
</comment>
<dbReference type="Gene3D" id="3.30.470.20">
    <property type="entry name" value="ATP-grasp fold, B domain"/>
    <property type="match status" value="1"/>
</dbReference>
<dbReference type="InterPro" id="IPR020562">
    <property type="entry name" value="PRibGlycinamide_synth_N"/>
</dbReference>
<comment type="similarity">
    <text evidence="11 14">Belongs to the GARS family.</text>
</comment>
<dbReference type="AlphaFoldDB" id="A0A0G9MU75"/>
<dbReference type="EC" id="6.3.4.13" evidence="4 14"/>
<keyword evidence="7 15" id="KW-0547">Nucleotide-binding</keyword>
<dbReference type="PANTHER" id="PTHR43472:SF1">
    <property type="entry name" value="PHOSPHORIBOSYLAMINE--GLYCINE LIGASE, CHLOROPLASTIC"/>
    <property type="match status" value="1"/>
</dbReference>
<dbReference type="InterPro" id="IPR037123">
    <property type="entry name" value="PRibGlycinamide_synth_C_sf"/>
</dbReference>
<dbReference type="Gene3D" id="3.40.50.20">
    <property type="match status" value="1"/>
</dbReference>
<evidence type="ECO:0000256" key="11">
    <source>
        <dbReference type="ARBA" id="ARBA00038345"/>
    </source>
</evidence>
<dbReference type="GO" id="GO:0004637">
    <property type="term" value="F:phosphoribosylamine-glycine ligase activity"/>
    <property type="evidence" value="ECO:0007669"/>
    <property type="project" value="UniProtKB-UniRule"/>
</dbReference>
<dbReference type="InterPro" id="IPR016185">
    <property type="entry name" value="PreATP-grasp_dom_sf"/>
</dbReference>
<sequence length="430" mass="44817">MNILVLGSGGREHALCWKLAQSAAVTKEGGTLYAAPGNPGIAECAKLVALDAGDHAAVVDFCRERAIGLVVIGPEAPLVDGLADSLRAADVPVFGPSQAAAQLEGSKAFTKRLCERAGIPTARYVEVTSYAEGVAALSTFTAPFVIKADGLAAGKGVTIAEYNDAARHALIDIFGEGEPQPGAKAVIEEFMHGEEASFFALTDGETVVPFGSAQDHKRVGDGDTGPNTGGMGAYSPARVLTEALQAEAMERIVLPTVRQMAEDGMPYSGVLYAGLMLTPDGIKLVEYNARFGDPECQVLMTRLEGDLAEIMLACAEGTLAGLPEPRFSDDTALTVVMAAKGYPGTPEKGGAIDLSQVGGGVTIFHAGTALSDGHLVANGGRVLAVTAAGRDVREARDLAYTAVDAIDFPTGFCRRDIGYREIAREEERES</sequence>
<dbReference type="OrthoDB" id="9807240at2"/>
<dbReference type="Pfam" id="PF01071">
    <property type="entry name" value="GARS_A"/>
    <property type="match status" value="1"/>
</dbReference>
<dbReference type="Gene3D" id="3.30.1490.20">
    <property type="entry name" value="ATP-grasp fold, A domain"/>
    <property type="match status" value="1"/>
</dbReference>
<dbReference type="Proteomes" id="UP000053464">
    <property type="component" value="Unassembled WGS sequence"/>
</dbReference>
<comment type="catalytic activity">
    <reaction evidence="14">
        <text>5-phospho-beta-D-ribosylamine + glycine + ATP = N(1)-(5-phospho-beta-D-ribosyl)glycinamide + ADP + phosphate + H(+)</text>
        <dbReference type="Rhea" id="RHEA:17453"/>
        <dbReference type="ChEBI" id="CHEBI:15378"/>
        <dbReference type="ChEBI" id="CHEBI:30616"/>
        <dbReference type="ChEBI" id="CHEBI:43474"/>
        <dbReference type="ChEBI" id="CHEBI:57305"/>
        <dbReference type="ChEBI" id="CHEBI:58681"/>
        <dbReference type="ChEBI" id="CHEBI:143788"/>
        <dbReference type="ChEBI" id="CHEBI:456216"/>
        <dbReference type="EC" id="6.3.4.13"/>
    </reaction>
</comment>
<evidence type="ECO:0000256" key="13">
    <source>
        <dbReference type="ARBA" id="ARBA00042864"/>
    </source>
</evidence>
<dbReference type="FunFam" id="3.90.600.10:FF:000001">
    <property type="entry name" value="Trifunctional purine biosynthetic protein adenosine-3"/>
    <property type="match status" value="1"/>
</dbReference>
<comment type="caution">
    <text evidence="17">The sequence shown here is derived from an EMBL/GenBank/DDBJ whole genome shotgun (WGS) entry which is preliminary data.</text>
</comment>
<dbReference type="SUPFAM" id="SSF56059">
    <property type="entry name" value="Glutathione synthetase ATP-binding domain-like"/>
    <property type="match status" value="1"/>
</dbReference>
<dbReference type="InterPro" id="IPR013815">
    <property type="entry name" value="ATP_grasp_subdomain_1"/>
</dbReference>
<name>A0A0G9MU75_9SPHN</name>
<dbReference type="InterPro" id="IPR020559">
    <property type="entry name" value="PRibGlycinamide_synth_CS"/>
</dbReference>
<dbReference type="InterPro" id="IPR011761">
    <property type="entry name" value="ATP-grasp"/>
</dbReference>
<feature type="domain" description="ATP-grasp" evidence="16">
    <location>
        <begin position="111"/>
        <end position="316"/>
    </location>
</feature>
<gene>
    <name evidence="14" type="primary">purD</name>
    <name evidence="17" type="ORF">AAW00_08475</name>
</gene>
<evidence type="ECO:0000256" key="2">
    <source>
        <dbReference type="ARBA" id="ARBA00001946"/>
    </source>
</evidence>
<protein>
    <recommendedName>
        <fullName evidence="4 14">Phosphoribosylamine--glycine ligase</fullName>
        <ecNumber evidence="4 14">6.3.4.13</ecNumber>
    </recommendedName>
    <alternativeName>
        <fullName evidence="14">GARS</fullName>
    </alternativeName>
    <alternativeName>
        <fullName evidence="12 14">Glycinamide ribonucleotide synthetase</fullName>
    </alternativeName>
    <alternativeName>
        <fullName evidence="13 14">Phosphoribosylglycinamide synthetase</fullName>
    </alternativeName>
</protein>
<dbReference type="InterPro" id="IPR020561">
    <property type="entry name" value="PRibGlycinamid_synth_ATP-grasp"/>
</dbReference>
<evidence type="ECO:0000256" key="1">
    <source>
        <dbReference type="ARBA" id="ARBA00001936"/>
    </source>
</evidence>
<dbReference type="GO" id="GO:0009113">
    <property type="term" value="P:purine nucleobase biosynthetic process"/>
    <property type="evidence" value="ECO:0007669"/>
    <property type="project" value="InterPro"/>
</dbReference>
<evidence type="ECO:0000256" key="3">
    <source>
        <dbReference type="ARBA" id="ARBA00005174"/>
    </source>
</evidence>
<dbReference type="NCBIfam" id="TIGR00877">
    <property type="entry name" value="purD"/>
    <property type="match status" value="1"/>
</dbReference>
<keyword evidence="18" id="KW-1185">Reference proteome</keyword>
<dbReference type="GO" id="GO:0005524">
    <property type="term" value="F:ATP binding"/>
    <property type="evidence" value="ECO:0007669"/>
    <property type="project" value="UniProtKB-UniRule"/>
</dbReference>
<dbReference type="Pfam" id="PF02844">
    <property type="entry name" value="GARS_N"/>
    <property type="match status" value="1"/>
</dbReference>
<evidence type="ECO:0000256" key="9">
    <source>
        <dbReference type="ARBA" id="ARBA00022840"/>
    </source>
</evidence>
<keyword evidence="6" id="KW-0479">Metal-binding</keyword>
<evidence type="ECO:0000256" key="15">
    <source>
        <dbReference type="PROSITE-ProRule" id="PRU00409"/>
    </source>
</evidence>
<dbReference type="Gene3D" id="3.90.600.10">
    <property type="entry name" value="Phosphoribosylglycinamide synthetase, C-terminal domain"/>
    <property type="match status" value="1"/>
</dbReference>
<evidence type="ECO:0000256" key="12">
    <source>
        <dbReference type="ARBA" id="ARBA00042242"/>
    </source>
</evidence>
<comment type="pathway">
    <text evidence="3 14">Purine metabolism; IMP biosynthesis via de novo pathway; N(1)-(5-phospho-D-ribosyl)glycinamide from 5-phospho-alpha-D-ribose 1-diphosphate: step 2/2.</text>
</comment>
<accession>A0A0G9MU75</accession>
<evidence type="ECO:0000256" key="5">
    <source>
        <dbReference type="ARBA" id="ARBA00022598"/>
    </source>
</evidence>
<dbReference type="SUPFAM" id="SSF52440">
    <property type="entry name" value="PreATP-grasp domain"/>
    <property type="match status" value="1"/>
</dbReference>
<dbReference type="STRING" id="1581420.AAW00_08475"/>
<evidence type="ECO:0000256" key="4">
    <source>
        <dbReference type="ARBA" id="ARBA00013255"/>
    </source>
</evidence>
<dbReference type="SMART" id="SM01209">
    <property type="entry name" value="GARS_A"/>
    <property type="match status" value="1"/>
</dbReference>
<evidence type="ECO:0000256" key="6">
    <source>
        <dbReference type="ARBA" id="ARBA00022723"/>
    </source>
</evidence>
<dbReference type="FunFam" id="3.30.470.20:FF:000018">
    <property type="entry name" value="Trifunctional purine biosynthetic protein adenosine-3"/>
    <property type="match status" value="1"/>
</dbReference>
<evidence type="ECO:0000256" key="8">
    <source>
        <dbReference type="ARBA" id="ARBA00022755"/>
    </source>
</evidence>
<dbReference type="InterPro" id="IPR000115">
    <property type="entry name" value="PRibGlycinamide_synth"/>
</dbReference>
<dbReference type="GO" id="GO:0006189">
    <property type="term" value="P:'de novo' IMP biosynthetic process"/>
    <property type="evidence" value="ECO:0007669"/>
    <property type="project" value="UniProtKB-UniRule"/>
</dbReference>
<dbReference type="InterPro" id="IPR011054">
    <property type="entry name" value="Rudment_hybrid_motif"/>
</dbReference>
<dbReference type="PATRIC" id="fig|1581420.6.peg.1741"/>
<dbReference type="PROSITE" id="PS50975">
    <property type="entry name" value="ATP_GRASP"/>
    <property type="match status" value="1"/>
</dbReference>
<dbReference type="RefSeq" id="WP_047003924.1">
    <property type="nucleotide sequence ID" value="NZ_LBHB01000002.1"/>
</dbReference>